<dbReference type="Proteomes" id="UP000267096">
    <property type="component" value="Unassembled WGS sequence"/>
</dbReference>
<sequence>MGRPFLKCGLILDWHIPSKEVSMCFVDELNTLLRNNEYERRLKSPQRMSKNRQDNPDVINDSSLIKAKKNSGLDGVSFCVDSELDLIFFSGLGSILGCRLTRANTHASHWARAEKRGKDTRFPVPPPQYSDMDVIEFQLRIATIGLRSVLRSMQKGVVTMVFLDANLLRPSAVSTVLGLYAISCNAVNVYALEGLDVTISKSLNFRVVGAVGLCENEQTDAICTKAKRELRPVERVCTRTSRMSMPLIAAELNVSCGKQKKSGKKKKKSKLKVNFVTN</sequence>
<feature type="region of interest" description="Disordered" evidence="1">
    <location>
        <begin position="42"/>
        <end position="61"/>
    </location>
</feature>
<evidence type="ECO:0000313" key="2">
    <source>
        <dbReference type="EMBL" id="VDK49323.1"/>
    </source>
</evidence>
<organism evidence="4">
    <name type="scientific">Anisakis simplex</name>
    <name type="common">Herring worm</name>
    <dbReference type="NCBI Taxonomy" id="6269"/>
    <lineage>
        <taxon>Eukaryota</taxon>
        <taxon>Metazoa</taxon>
        <taxon>Ecdysozoa</taxon>
        <taxon>Nematoda</taxon>
        <taxon>Chromadorea</taxon>
        <taxon>Rhabditida</taxon>
        <taxon>Spirurina</taxon>
        <taxon>Ascaridomorpha</taxon>
        <taxon>Ascaridoidea</taxon>
        <taxon>Anisakidae</taxon>
        <taxon>Anisakis</taxon>
        <taxon>Anisakis simplex complex</taxon>
    </lineage>
</organism>
<accession>A0A0M3JZB8</accession>
<reference evidence="2 3" key="2">
    <citation type="submission" date="2018-11" db="EMBL/GenBank/DDBJ databases">
        <authorList>
            <consortium name="Pathogen Informatics"/>
        </authorList>
    </citation>
    <scope>NUCLEOTIDE SEQUENCE [LARGE SCALE GENOMIC DNA]</scope>
</reference>
<dbReference type="EMBL" id="UYRR01031351">
    <property type="protein sequence ID" value="VDK49323.1"/>
    <property type="molecule type" value="Genomic_DNA"/>
</dbReference>
<proteinExistence type="predicted"/>
<dbReference type="OrthoDB" id="5823091at2759"/>
<evidence type="ECO:0000313" key="4">
    <source>
        <dbReference type="WBParaSite" id="ASIM_0001383901-mRNA-1"/>
    </source>
</evidence>
<evidence type="ECO:0000313" key="3">
    <source>
        <dbReference type="Proteomes" id="UP000267096"/>
    </source>
</evidence>
<dbReference type="AlphaFoldDB" id="A0A0M3JZB8"/>
<name>A0A0M3JZB8_ANISI</name>
<evidence type="ECO:0000256" key="1">
    <source>
        <dbReference type="SAM" id="MobiDB-lite"/>
    </source>
</evidence>
<keyword evidence="3" id="KW-1185">Reference proteome</keyword>
<dbReference type="WBParaSite" id="ASIM_0001383901-mRNA-1">
    <property type="protein sequence ID" value="ASIM_0001383901-mRNA-1"/>
    <property type="gene ID" value="ASIM_0001383901"/>
</dbReference>
<gene>
    <name evidence="2" type="ORF">ASIM_LOCUS13267</name>
</gene>
<protein>
    <submittedName>
        <fullName evidence="4">Ribosomal_L7Ae domain-containing protein</fullName>
    </submittedName>
</protein>
<reference evidence="4" key="1">
    <citation type="submission" date="2017-02" db="UniProtKB">
        <authorList>
            <consortium name="WormBaseParasite"/>
        </authorList>
    </citation>
    <scope>IDENTIFICATION</scope>
</reference>